<dbReference type="AlphaFoldDB" id="A0A8T8E624"/>
<dbReference type="InterPro" id="IPR045076">
    <property type="entry name" value="MutS"/>
</dbReference>
<reference evidence="7 8" key="1">
    <citation type="submission" date="2021-01" db="EMBL/GenBank/DDBJ databases">
        <title>Genome Sequence and Methylation Pattern of Haloterrigena salifodinae BOL5-1, An Extremely Halophilic Archaeon from a Bolivian Salt Mine.</title>
        <authorList>
            <person name="DasSarma P."/>
            <person name="Anton B.P."/>
            <person name="DasSarma S.L."/>
            <person name="von Ehrenheim H.A.L."/>
            <person name="Martinez F.L."/>
            <person name="Guzman D."/>
            <person name="Roberts R.J."/>
            <person name="DasSarma S."/>
        </authorList>
    </citation>
    <scope>NUCLEOTIDE SEQUENCE [LARGE SCALE GENOMIC DNA]</scope>
    <source>
        <strain evidence="7 8">BOL5-1</strain>
    </source>
</reference>
<proteinExistence type="inferred from homology"/>
<dbReference type="SMART" id="SM00534">
    <property type="entry name" value="MUTSac"/>
    <property type="match status" value="1"/>
</dbReference>
<accession>A0A8T8E624</accession>
<keyword evidence="2 4" id="KW-0067">ATP-binding</keyword>
<dbReference type="Pfam" id="PF00488">
    <property type="entry name" value="MutS_V"/>
    <property type="match status" value="1"/>
</dbReference>
<comment type="function">
    <text evidence="4">Has ATPase and non-specific DNA-binding activities.</text>
</comment>
<keyword evidence="7" id="KW-0255">Endonuclease</keyword>
<dbReference type="KEGG" id="hsal:JMJ58_10180"/>
<dbReference type="GO" id="GO:0005524">
    <property type="term" value="F:ATP binding"/>
    <property type="evidence" value="ECO:0007669"/>
    <property type="project" value="UniProtKB-UniRule"/>
</dbReference>
<evidence type="ECO:0000256" key="2">
    <source>
        <dbReference type="ARBA" id="ARBA00022840"/>
    </source>
</evidence>
<keyword evidence="7" id="KW-0540">Nuclease</keyword>
<evidence type="ECO:0000256" key="5">
    <source>
        <dbReference type="SAM" id="MobiDB-lite"/>
    </source>
</evidence>
<comment type="cofactor">
    <cofactor evidence="4">
        <name>a divalent metal cation</name>
        <dbReference type="ChEBI" id="CHEBI:60240"/>
    </cofactor>
</comment>
<feature type="region of interest" description="Disordered" evidence="5">
    <location>
        <begin position="665"/>
        <end position="684"/>
    </location>
</feature>
<gene>
    <name evidence="4" type="primary">mutS2</name>
    <name evidence="7" type="ORF">JMJ58_10180</name>
</gene>
<dbReference type="GeneID" id="62875494"/>
<dbReference type="PANTHER" id="PTHR11361">
    <property type="entry name" value="DNA MISMATCH REPAIR PROTEIN MUTS FAMILY MEMBER"/>
    <property type="match status" value="1"/>
</dbReference>
<dbReference type="HAMAP" id="MF_00971">
    <property type="entry name" value="MutS2_archaea"/>
    <property type="match status" value="1"/>
</dbReference>
<feature type="region of interest" description="Disordered" evidence="5">
    <location>
        <begin position="444"/>
        <end position="464"/>
    </location>
</feature>
<dbReference type="Proteomes" id="UP000637819">
    <property type="component" value="Chromosome"/>
</dbReference>
<dbReference type="InterPro" id="IPR012401">
    <property type="entry name" value="DNA-bd_MutS2_arc"/>
</dbReference>
<dbReference type="InterPro" id="IPR027417">
    <property type="entry name" value="P-loop_NTPase"/>
</dbReference>
<evidence type="ECO:0000313" key="7">
    <source>
        <dbReference type="EMBL" id="QRV17208.1"/>
    </source>
</evidence>
<evidence type="ECO:0000256" key="1">
    <source>
        <dbReference type="ARBA" id="ARBA00022741"/>
    </source>
</evidence>
<evidence type="ECO:0000259" key="6">
    <source>
        <dbReference type="SMART" id="SM00534"/>
    </source>
</evidence>
<evidence type="ECO:0000256" key="4">
    <source>
        <dbReference type="HAMAP-Rule" id="MF_00971"/>
    </source>
</evidence>
<dbReference type="Pfam" id="PF14520">
    <property type="entry name" value="HHH_5"/>
    <property type="match status" value="1"/>
</dbReference>
<keyword evidence="4" id="KW-0378">Hydrolase</keyword>
<dbReference type="GO" id="GO:0140664">
    <property type="term" value="F:ATP-dependent DNA damage sensor activity"/>
    <property type="evidence" value="ECO:0007669"/>
    <property type="project" value="InterPro"/>
</dbReference>
<organism evidence="7 8">
    <name type="scientific">Haloterrigena salifodinae</name>
    <dbReference type="NCBI Taxonomy" id="2675099"/>
    <lineage>
        <taxon>Archaea</taxon>
        <taxon>Methanobacteriati</taxon>
        <taxon>Methanobacteriota</taxon>
        <taxon>Stenosarchaea group</taxon>
        <taxon>Halobacteria</taxon>
        <taxon>Halobacteriales</taxon>
        <taxon>Natrialbaceae</taxon>
        <taxon>Haloterrigena</taxon>
    </lineage>
</organism>
<dbReference type="GO" id="GO:0006298">
    <property type="term" value="P:mismatch repair"/>
    <property type="evidence" value="ECO:0007669"/>
    <property type="project" value="InterPro"/>
</dbReference>
<keyword evidence="1 4" id="KW-0547">Nucleotide-binding</keyword>
<dbReference type="GO" id="GO:0016787">
    <property type="term" value="F:hydrolase activity"/>
    <property type="evidence" value="ECO:0007669"/>
    <property type="project" value="UniProtKB-KW"/>
</dbReference>
<dbReference type="InterPro" id="IPR000432">
    <property type="entry name" value="DNA_mismatch_repair_MutS_C"/>
</dbReference>
<protein>
    <recommendedName>
        <fullName evidence="4">DNA-binding protein MutS2</fullName>
    </recommendedName>
</protein>
<dbReference type="Gene3D" id="3.40.50.300">
    <property type="entry name" value="P-loop containing nucleotide triphosphate hydrolases"/>
    <property type="match status" value="1"/>
</dbReference>
<evidence type="ECO:0000256" key="3">
    <source>
        <dbReference type="ARBA" id="ARBA00023125"/>
    </source>
</evidence>
<feature type="compositionally biased region" description="Acidic residues" evidence="5">
    <location>
        <begin position="452"/>
        <end position="462"/>
    </location>
</feature>
<dbReference type="GO" id="GO:0004519">
    <property type="term" value="F:endonuclease activity"/>
    <property type="evidence" value="ECO:0007669"/>
    <property type="project" value="UniProtKB-KW"/>
</dbReference>
<dbReference type="PIRSF" id="PIRSF029254">
    <property type="entry name" value="MutS_C_archaeal"/>
    <property type="match status" value="1"/>
</dbReference>
<keyword evidence="8" id="KW-1185">Reference proteome</keyword>
<dbReference type="InterPro" id="IPR010994">
    <property type="entry name" value="RuvA_2-like"/>
</dbReference>
<dbReference type="PANTHER" id="PTHR11361:SF125">
    <property type="entry name" value="DNA-BINDING PROTEIN MUTS2"/>
    <property type="match status" value="1"/>
</dbReference>
<dbReference type="RefSeq" id="WP_204749280.1">
    <property type="nucleotide sequence ID" value="NZ_CP069188.1"/>
</dbReference>
<feature type="domain" description="DNA mismatch repair proteins mutS family" evidence="6">
    <location>
        <begin position="491"/>
        <end position="668"/>
    </location>
</feature>
<dbReference type="SUPFAM" id="SSF52540">
    <property type="entry name" value="P-loop containing nucleoside triphosphate hydrolases"/>
    <property type="match status" value="1"/>
</dbReference>
<keyword evidence="3 4" id="KW-0238">DNA-binding</keyword>
<dbReference type="OrthoDB" id="15514at2157"/>
<comment type="similarity">
    <text evidence="4">Belongs to the DNA mismatch repair MutS family. Archaeal Muts2 subfamily.</text>
</comment>
<sequence length="694" mass="74852">MDLETIPGVGEKTARALEALDEPERALRRGDVATIATAPGITQGRAARIARGAIRQEHDDPGGFLATDRAREVYREVLGLLKERTVTDYAAQRLETIYPSPRRSRIEDVQAFAREAIDRDDDDAVLEALEGLEPLRNPGDVRVRERCLATTDAERYSEAKEAIPELSVEIVENAQGLAELARGYSTVIALDESFAGVTLEGDVQVKPGALENPAEVVPERPLAFFARNRDRLQAAVEVHQAADLDPACDLEALGDGLSRLDEDGTVAGDDELDRLTTAVDDLDAAASAAESVANDRLREAIREQDVTIEGSDLLSLVERGAGVDSLLSRELADEYAAAVEAAREHLIDALDLDQGESEIARRAFSDEPAFPVERDKAVVSRLREELTAAKERRAGRLKRELAADLADQREGARQLVRDALELDVELAIARFAREYECTMPEFVESEARSASEDDGVTTESDDPVGFAIEGGQSPLLDEPLEAIDPVDYAVSDVALLSGVNSGGKTSTLDLVASVVVLAHMGLPVPAERVRIRRFDDLHYHAKTQGTLDAGAFESTVREFADLAQGGEGSLVLVDELESITEPGASAKIIAGILEALSENSATAVFVSHLAGEIREMADYDVTVDGIEAVGLVDGELEVNRSPVKDHLARSTPELIVEKLADEARDDAVATNGGAPNGEGDPEPVFYDRLLEKFD</sequence>
<evidence type="ECO:0000313" key="8">
    <source>
        <dbReference type="Proteomes" id="UP000637819"/>
    </source>
</evidence>
<dbReference type="EMBL" id="CP069188">
    <property type="protein sequence ID" value="QRV17208.1"/>
    <property type="molecule type" value="Genomic_DNA"/>
</dbReference>
<dbReference type="SUPFAM" id="SSF47781">
    <property type="entry name" value="RuvA domain 2-like"/>
    <property type="match status" value="1"/>
</dbReference>
<name>A0A8T8E624_9EURY</name>
<dbReference type="GO" id="GO:0030983">
    <property type="term" value="F:mismatched DNA binding"/>
    <property type="evidence" value="ECO:0007669"/>
    <property type="project" value="InterPro"/>
</dbReference>
<feature type="binding site" evidence="4">
    <location>
        <begin position="498"/>
        <end position="505"/>
    </location>
    <ligand>
        <name>ATP</name>
        <dbReference type="ChEBI" id="CHEBI:30616"/>
    </ligand>
</feature>